<protein>
    <submittedName>
        <fullName evidence="1">Uncharacterized protein</fullName>
    </submittedName>
</protein>
<evidence type="ECO:0000313" key="1">
    <source>
        <dbReference type="EMBL" id="KAJ8008327.1"/>
    </source>
</evidence>
<gene>
    <name evidence="1" type="ORF">DPEC_G00103680</name>
</gene>
<proteinExistence type="predicted"/>
<comment type="caution">
    <text evidence="1">The sequence shown here is derived from an EMBL/GenBank/DDBJ whole genome shotgun (WGS) entry which is preliminary data.</text>
</comment>
<dbReference type="Proteomes" id="UP001157502">
    <property type="component" value="Chromosome 8"/>
</dbReference>
<sequence>MMSHKMERRTLLPWIHNPSRNSRTILVSKILALVIPSAQIAIGVWYLNDCPQQRYIPIYLVVMGAIGLVLALLSEIPRAEDSGSRNPNLLGCIFWNILTSLFLFCWFISGNVWIYSIYQPNYNQTQSNYNQSQFNYNQTLTEKLYCNRTLYLFAFWINTTPFDSIDTKGADLKEPQTMETSHRSSVLISIIVVLNITVWMILMSAVGLGAMHLNDCPIQPRIPVYLLVIGVTSIVSLLLSYLLNTLEPGTLSLLMSSCVILLQLFNLAWFITGSVWVYSIFPLNYDSTNGEKNCQRTLYLFAFWFNSLGVICLAVVAACGVYFVILICIKTAFRGHHLFYSHNRLYCVDA</sequence>
<organism evidence="1 2">
    <name type="scientific">Dallia pectoralis</name>
    <name type="common">Alaska blackfish</name>
    <dbReference type="NCBI Taxonomy" id="75939"/>
    <lineage>
        <taxon>Eukaryota</taxon>
        <taxon>Metazoa</taxon>
        <taxon>Chordata</taxon>
        <taxon>Craniata</taxon>
        <taxon>Vertebrata</taxon>
        <taxon>Euteleostomi</taxon>
        <taxon>Actinopterygii</taxon>
        <taxon>Neopterygii</taxon>
        <taxon>Teleostei</taxon>
        <taxon>Protacanthopterygii</taxon>
        <taxon>Esociformes</taxon>
        <taxon>Umbridae</taxon>
        <taxon>Dallia</taxon>
    </lineage>
</organism>
<name>A0ACC2GXF0_DALPE</name>
<dbReference type="EMBL" id="CM055735">
    <property type="protein sequence ID" value="KAJ8008327.1"/>
    <property type="molecule type" value="Genomic_DNA"/>
</dbReference>
<accession>A0ACC2GXF0</accession>
<evidence type="ECO:0000313" key="2">
    <source>
        <dbReference type="Proteomes" id="UP001157502"/>
    </source>
</evidence>
<keyword evidence="2" id="KW-1185">Reference proteome</keyword>
<reference evidence="1" key="1">
    <citation type="submission" date="2021-05" db="EMBL/GenBank/DDBJ databases">
        <authorList>
            <person name="Pan Q."/>
            <person name="Jouanno E."/>
            <person name="Zahm M."/>
            <person name="Klopp C."/>
            <person name="Cabau C."/>
            <person name="Louis A."/>
            <person name="Berthelot C."/>
            <person name="Parey E."/>
            <person name="Roest Crollius H."/>
            <person name="Montfort J."/>
            <person name="Robinson-Rechavi M."/>
            <person name="Bouchez O."/>
            <person name="Lampietro C."/>
            <person name="Lopez Roques C."/>
            <person name="Donnadieu C."/>
            <person name="Postlethwait J."/>
            <person name="Bobe J."/>
            <person name="Dillon D."/>
            <person name="Chandos A."/>
            <person name="von Hippel F."/>
            <person name="Guiguen Y."/>
        </authorList>
    </citation>
    <scope>NUCLEOTIDE SEQUENCE</scope>
    <source>
        <strain evidence="1">YG-Jan2019</strain>
    </source>
</reference>